<organism evidence="7 8">
    <name type="scientific">Vibrio variabilis</name>
    <dbReference type="NCBI Taxonomy" id="990271"/>
    <lineage>
        <taxon>Bacteria</taxon>
        <taxon>Pseudomonadati</taxon>
        <taxon>Pseudomonadota</taxon>
        <taxon>Gammaproteobacteria</taxon>
        <taxon>Vibrionales</taxon>
        <taxon>Vibrionaceae</taxon>
        <taxon>Vibrio</taxon>
    </lineage>
</organism>
<feature type="transmembrane region" description="Helical" evidence="5">
    <location>
        <begin position="61"/>
        <end position="84"/>
    </location>
</feature>
<sequence>MNRIEKFTFYSFLALIVWLPIPLGSNRMWAWSIAEMWIAFQCLLLVIAYRGKLPFEMVTRYRILIGGLVLFQCWVFIQTLPLAWGILEAVSGKSAEIYNLVGAPEGFISLDSRMTRVSLFKGLAYTLFVLNAIFLINSSRRLKLVALAIVISATLQGFYGAIIVLLKIPESPVFGYTQSGVATGSFVYKNHLANYLMLSLCVGLGLIVSQLHVSESGSWFTRIRRLIEGLLSGKMLIRLCLVIMVIALVMTRSRMGNTAFFAATTIGGLIALLFYKDKPRALTVLIGSVIAIDTIVVGALFGLEKVKQRLAETSLAGESRDQVVIWSLDIIRDFPFTGTGMASFYTIFPMYSRADIGFYDHAHNDYVQFMVEAGIPATLLLGSIVLYSLWRTFNTIRSRHSKTMKGVALGCMMAIIGMLIHISVDFNLQPMANAATFILVLFLANATAVLPAVGSLPVKVTDSSKYTNKVKVSPDV</sequence>
<accession>A0ABR4Y8A8</accession>
<evidence type="ECO:0000256" key="3">
    <source>
        <dbReference type="ARBA" id="ARBA00022989"/>
    </source>
</evidence>
<gene>
    <name evidence="7" type="ORF">NL53_17755</name>
</gene>
<evidence type="ECO:0000256" key="4">
    <source>
        <dbReference type="ARBA" id="ARBA00023136"/>
    </source>
</evidence>
<evidence type="ECO:0000256" key="5">
    <source>
        <dbReference type="SAM" id="Phobius"/>
    </source>
</evidence>
<feature type="transmembrane region" description="Helical" evidence="5">
    <location>
        <begin position="235"/>
        <end position="252"/>
    </location>
</feature>
<dbReference type="Proteomes" id="UP000030520">
    <property type="component" value="Unassembled WGS sequence"/>
</dbReference>
<feature type="transmembrane region" description="Helical" evidence="5">
    <location>
        <begin position="195"/>
        <end position="214"/>
    </location>
</feature>
<feature type="transmembrane region" description="Helical" evidence="5">
    <location>
        <begin position="282"/>
        <end position="303"/>
    </location>
</feature>
<proteinExistence type="predicted"/>
<reference evidence="7 8" key="1">
    <citation type="submission" date="2014-10" db="EMBL/GenBank/DDBJ databases">
        <title>Genome sequencing of Vibrio variabilis T01.</title>
        <authorList>
            <person name="Chan K.-G."/>
            <person name="Mohamad N.I."/>
        </authorList>
    </citation>
    <scope>NUCLEOTIDE SEQUENCE [LARGE SCALE GENOMIC DNA]</scope>
    <source>
        <strain evidence="7 8">T01</strain>
    </source>
</reference>
<dbReference type="RefSeq" id="WP_038217070.1">
    <property type="nucleotide sequence ID" value="NZ_JRWM01000029.1"/>
</dbReference>
<keyword evidence="3 5" id="KW-1133">Transmembrane helix</keyword>
<feature type="transmembrane region" description="Helical" evidence="5">
    <location>
        <begin position="29"/>
        <end position="49"/>
    </location>
</feature>
<feature type="transmembrane region" description="Helical" evidence="5">
    <location>
        <begin position="144"/>
        <end position="166"/>
    </location>
</feature>
<keyword evidence="2 5" id="KW-0812">Transmembrane</keyword>
<feature type="transmembrane region" description="Helical" evidence="5">
    <location>
        <begin position="119"/>
        <end position="137"/>
    </location>
</feature>
<feature type="transmembrane region" description="Helical" evidence="5">
    <location>
        <begin position="434"/>
        <end position="456"/>
    </location>
</feature>
<dbReference type="PANTHER" id="PTHR37422:SF13">
    <property type="entry name" value="LIPOPOLYSACCHARIDE BIOSYNTHESIS PROTEIN PA4999-RELATED"/>
    <property type="match status" value="1"/>
</dbReference>
<feature type="transmembrane region" description="Helical" evidence="5">
    <location>
        <begin position="402"/>
        <end position="422"/>
    </location>
</feature>
<evidence type="ECO:0000256" key="1">
    <source>
        <dbReference type="ARBA" id="ARBA00004141"/>
    </source>
</evidence>
<dbReference type="InterPro" id="IPR007016">
    <property type="entry name" value="O-antigen_ligase-rel_domated"/>
</dbReference>
<dbReference type="Pfam" id="PF04932">
    <property type="entry name" value="Wzy_C"/>
    <property type="match status" value="1"/>
</dbReference>
<feature type="transmembrane region" description="Helical" evidence="5">
    <location>
        <begin position="369"/>
        <end position="390"/>
    </location>
</feature>
<dbReference type="InterPro" id="IPR051533">
    <property type="entry name" value="WaaL-like"/>
</dbReference>
<protein>
    <submittedName>
        <fullName evidence="7">Polymerase</fullName>
    </submittedName>
</protein>
<dbReference type="EMBL" id="JRWM01000029">
    <property type="protein sequence ID" value="KHA59185.1"/>
    <property type="molecule type" value="Genomic_DNA"/>
</dbReference>
<comment type="caution">
    <text evidence="7">The sequence shown here is derived from an EMBL/GenBank/DDBJ whole genome shotgun (WGS) entry which is preliminary data.</text>
</comment>
<keyword evidence="8" id="KW-1185">Reference proteome</keyword>
<dbReference type="PANTHER" id="PTHR37422">
    <property type="entry name" value="TEICHURONIC ACID BIOSYNTHESIS PROTEIN TUAE"/>
    <property type="match status" value="1"/>
</dbReference>
<keyword evidence="4 5" id="KW-0472">Membrane</keyword>
<evidence type="ECO:0000313" key="8">
    <source>
        <dbReference type="Proteomes" id="UP000030520"/>
    </source>
</evidence>
<evidence type="ECO:0000313" key="7">
    <source>
        <dbReference type="EMBL" id="KHA59185.1"/>
    </source>
</evidence>
<evidence type="ECO:0000256" key="2">
    <source>
        <dbReference type="ARBA" id="ARBA00022692"/>
    </source>
</evidence>
<name>A0ABR4Y8A8_9VIBR</name>
<feature type="transmembrane region" description="Helical" evidence="5">
    <location>
        <begin position="7"/>
        <end position="23"/>
    </location>
</feature>
<feature type="domain" description="O-antigen ligase-related" evidence="6">
    <location>
        <begin position="240"/>
        <end position="381"/>
    </location>
</feature>
<evidence type="ECO:0000259" key="6">
    <source>
        <dbReference type="Pfam" id="PF04932"/>
    </source>
</evidence>
<feature type="transmembrane region" description="Helical" evidence="5">
    <location>
        <begin position="258"/>
        <end position="275"/>
    </location>
</feature>
<comment type="subcellular location">
    <subcellularLocation>
        <location evidence="1">Membrane</location>
        <topology evidence="1">Multi-pass membrane protein</topology>
    </subcellularLocation>
</comment>